<accession>A0A0F8WLG9</accession>
<dbReference type="EMBL" id="LAZR01068741">
    <property type="protein sequence ID" value="KKK49075.1"/>
    <property type="molecule type" value="Genomic_DNA"/>
</dbReference>
<evidence type="ECO:0000313" key="1">
    <source>
        <dbReference type="EMBL" id="KKK49075.1"/>
    </source>
</evidence>
<feature type="non-terminal residue" evidence="1">
    <location>
        <position position="1"/>
    </location>
</feature>
<name>A0A0F8WLG9_9ZZZZ</name>
<comment type="caution">
    <text evidence="1">The sequence shown here is derived from an EMBL/GenBank/DDBJ whole genome shotgun (WGS) entry which is preliminary data.</text>
</comment>
<reference evidence="1" key="1">
    <citation type="journal article" date="2015" name="Nature">
        <title>Complex archaea that bridge the gap between prokaryotes and eukaryotes.</title>
        <authorList>
            <person name="Spang A."/>
            <person name="Saw J.H."/>
            <person name="Jorgensen S.L."/>
            <person name="Zaremba-Niedzwiedzka K."/>
            <person name="Martijn J."/>
            <person name="Lind A.E."/>
            <person name="van Eijk R."/>
            <person name="Schleper C."/>
            <person name="Guy L."/>
            <person name="Ettema T.J."/>
        </authorList>
    </citation>
    <scope>NUCLEOTIDE SEQUENCE</scope>
</reference>
<dbReference type="AlphaFoldDB" id="A0A0F8WLG9"/>
<proteinExistence type="predicted"/>
<gene>
    <name evidence="1" type="ORF">LCGC14_3138730</name>
</gene>
<protein>
    <submittedName>
        <fullName evidence="1">Uncharacterized protein</fullName>
    </submittedName>
</protein>
<sequence length="331" mass="33710">MRTSAAGLVVDIGGAVVDTELAAAILASDDMANPTAPFVLAALAGYDVVSGNWQRAHLLGGTAALAGGPTGNLAVGKTEGKVTYRTAFKGLAGLQGLAVQLRGNATTVVRVTKVQIAKPSVAQIPLRMVKTNTAAHGGTFTSPTAIPLDSADAAAASGLRLYTAVPANGDVAIGQVWQVDADGGPGFVDETADANGAGDADWVIFGVMLSIPSVCFHISGDDRLEGGTGIAGAAGPSPFPASPWHGTQNLLKFAFPRATDSSFGATGFTFRACRSGTIHSSRSPSDHTIIGVSSPTSVRIAIVRVVALRCLVRIFIVWSSLTKQTGSTSRV</sequence>
<organism evidence="1">
    <name type="scientific">marine sediment metagenome</name>
    <dbReference type="NCBI Taxonomy" id="412755"/>
    <lineage>
        <taxon>unclassified sequences</taxon>
        <taxon>metagenomes</taxon>
        <taxon>ecological metagenomes</taxon>
    </lineage>
</organism>